<dbReference type="Pfam" id="PF12833">
    <property type="entry name" value="HTH_18"/>
    <property type="match status" value="1"/>
</dbReference>
<proteinExistence type="predicted"/>
<keyword evidence="3" id="KW-0804">Transcription</keyword>
<evidence type="ECO:0000256" key="3">
    <source>
        <dbReference type="ARBA" id="ARBA00023163"/>
    </source>
</evidence>
<dbReference type="InterPro" id="IPR009057">
    <property type="entry name" value="Homeodomain-like_sf"/>
</dbReference>
<keyword evidence="1" id="KW-0805">Transcription regulation</keyword>
<evidence type="ECO:0000256" key="1">
    <source>
        <dbReference type="ARBA" id="ARBA00023015"/>
    </source>
</evidence>
<dbReference type="InterPro" id="IPR050204">
    <property type="entry name" value="AraC_XylS_family_regulators"/>
</dbReference>
<evidence type="ECO:0000313" key="7">
    <source>
        <dbReference type="Proteomes" id="UP000578688"/>
    </source>
</evidence>
<dbReference type="Gene3D" id="1.10.10.60">
    <property type="entry name" value="Homeodomain-like"/>
    <property type="match status" value="1"/>
</dbReference>
<dbReference type="PANTHER" id="PTHR46796:SF12">
    <property type="entry name" value="HTH-TYPE DNA-BINDING TRANSCRIPTIONAL ACTIVATOR EUTR"/>
    <property type="match status" value="1"/>
</dbReference>
<dbReference type="AlphaFoldDB" id="A0A7Y9XU35"/>
<keyword evidence="2" id="KW-0238">DNA-binding</keyword>
<sequence length="336" mass="37831">MHSHAVVSSNPGSVAAIADNLVHYRQTQDIEEHAQSLQGWQLRYDQLGAGQFNGELTEIHLSGMQLIRDRASQAMVKNGAAWPGAITFSMPLSADPHFHCTGHSIHQPSLLVARSEQLPELRVPGGLDLICIAIDEQPLQEALQRQQRELDLKHLPKCYRLLSDANQQELVRLFGDVLDQYGNGTALLDHITIRGAIRDAILMHLLELMDSEDDHPLPLSARKRMVDRARDYALANRDRPLNILELCNQIGASRRKLQYCFQETLGTNPVAYLRALRLNAVHRQLRQGNSTDSVQAVAANWGFWHLSRFATDYRQLFGERPSDTLRRARGFCAEIG</sequence>
<protein>
    <submittedName>
        <fullName evidence="6">AraC family ethanolamine operon transcriptional activator</fullName>
    </submittedName>
</protein>
<accession>A0A7Y9XU35</accession>
<dbReference type="InterPro" id="IPR018060">
    <property type="entry name" value="HTH_AraC"/>
</dbReference>
<organism evidence="6 7">
    <name type="scientific">Phytopseudomonas flavescens</name>
    <dbReference type="NCBI Taxonomy" id="29435"/>
    <lineage>
        <taxon>Bacteria</taxon>
        <taxon>Pseudomonadati</taxon>
        <taxon>Pseudomonadota</taxon>
        <taxon>Gammaproteobacteria</taxon>
        <taxon>Pseudomonadales</taxon>
        <taxon>Pseudomonadaceae</taxon>
        <taxon>Phytopseudomonas</taxon>
    </lineage>
</organism>
<keyword evidence="7" id="KW-1185">Reference proteome</keyword>
<dbReference type="Proteomes" id="UP000578688">
    <property type="component" value="Unassembled WGS sequence"/>
</dbReference>
<dbReference type="PANTHER" id="PTHR46796">
    <property type="entry name" value="HTH-TYPE TRANSCRIPTIONAL ACTIVATOR RHAS-RELATED"/>
    <property type="match status" value="1"/>
</dbReference>
<dbReference type="GO" id="GO:0043565">
    <property type="term" value="F:sequence-specific DNA binding"/>
    <property type="evidence" value="ECO:0007669"/>
    <property type="project" value="InterPro"/>
</dbReference>
<gene>
    <name evidence="6" type="ORF">FHR27_005021</name>
</gene>
<comment type="caution">
    <text evidence="6">The sequence shown here is derived from an EMBL/GenBank/DDBJ whole genome shotgun (WGS) entry which is preliminary data.</text>
</comment>
<evidence type="ECO:0000256" key="4">
    <source>
        <dbReference type="ARBA" id="ARBA00037345"/>
    </source>
</evidence>
<evidence type="ECO:0000256" key="2">
    <source>
        <dbReference type="ARBA" id="ARBA00023125"/>
    </source>
</evidence>
<dbReference type="PROSITE" id="PS01124">
    <property type="entry name" value="HTH_ARAC_FAMILY_2"/>
    <property type="match status" value="1"/>
</dbReference>
<dbReference type="RefSeq" id="WP_179539870.1">
    <property type="nucleotide sequence ID" value="NZ_JACBYV010000001.1"/>
</dbReference>
<dbReference type="EMBL" id="JACBYV010000001">
    <property type="protein sequence ID" value="NYH76411.1"/>
    <property type="molecule type" value="Genomic_DNA"/>
</dbReference>
<name>A0A7Y9XU35_9GAMM</name>
<evidence type="ECO:0000259" key="5">
    <source>
        <dbReference type="PROSITE" id="PS01124"/>
    </source>
</evidence>
<evidence type="ECO:0000313" key="6">
    <source>
        <dbReference type="EMBL" id="NYH76411.1"/>
    </source>
</evidence>
<dbReference type="GO" id="GO:0003700">
    <property type="term" value="F:DNA-binding transcription factor activity"/>
    <property type="evidence" value="ECO:0007669"/>
    <property type="project" value="InterPro"/>
</dbReference>
<reference evidence="6 7" key="1">
    <citation type="submission" date="2020-07" db="EMBL/GenBank/DDBJ databases">
        <title>Genomic analyses of the natural microbiome of Caenorhabditis elegans.</title>
        <authorList>
            <person name="Samuel B."/>
        </authorList>
    </citation>
    <scope>NUCLEOTIDE SEQUENCE [LARGE SCALE GENOMIC DNA]</scope>
    <source>
        <strain evidence="6 7">BIGb0408</strain>
    </source>
</reference>
<feature type="domain" description="HTH araC/xylS-type" evidence="5">
    <location>
        <begin position="227"/>
        <end position="327"/>
    </location>
</feature>
<comment type="function">
    <text evidence="4">Regulatory protein of the TOL plasmid xyl operons. XylS activates the xylXYZLTEGFJQKIH operon required for the degradation of toluene, m-xylene and p-xylene.</text>
</comment>
<dbReference type="SMART" id="SM00342">
    <property type="entry name" value="HTH_ARAC"/>
    <property type="match status" value="1"/>
</dbReference>
<dbReference type="SUPFAM" id="SSF46689">
    <property type="entry name" value="Homeodomain-like"/>
    <property type="match status" value="1"/>
</dbReference>